<organism evidence="2 3">
    <name type="scientific">Paenibacillus sonchi</name>
    <dbReference type="NCBI Taxonomy" id="373687"/>
    <lineage>
        <taxon>Bacteria</taxon>
        <taxon>Bacillati</taxon>
        <taxon>Bacillota</taxon>
        <taxon>Bacilli</taxon>
        <taxon>Bacillales</taxon>
        <taxon>Paenibacillaceae</taxon>
        <taxon>Paenibacillus</taxon>
        <taxon>Paenibacillus sonchi group</taxon>
    </lineage>
</organism>
<dbReference type="KEGG" id="pson:JI735_14530"/>
<dbReference type="GO" id="GO:0003677">
    <property type="term" value="F:DNA binding"/>
    <property type="evidence" value="ECO:0007669"/>
    <property type="project" value="InterPro"/>
</dbReference>
<reference evidence="2 3" key="1">
    <citation type="submission" date="2021-01" db="EMBL/GenBank/DDBJ databases">
        <title>Whole genome sequence of Paenibacillus sonchi LMG 24727 for comparative genomics.</title>
        <authorList>
            <person name="Lee G."/>
            <person name="Kim M.-J."/>
            <person name="Lim K."/>
            <person name="Shin J.-H."/>
        </authorList>
    </citation>
    <scope>NUCLEOTIDE SEQUENCE [LARGE SCALE GENOMIC DNA]</scope>
    <source>
        <strain evidence="2 3">LMG 24727</strain>
    </source>
</reference>
<feature type="domain" description="HTH cro/C1-type" evidence="1">
    <location>
        <begin position="72"/>
        <end position="131"/>
    </location>
</feature>
<dbReference type="PROSITE" id="PS50943">
    <property type="entry name" value="HTH_CROC1"/>
    <property type="match status" value="1"/>
</dbReference>
<evidence type="ECO:0000259" key="1">
    <source>
        <dbReference type="PROSITE" id="PS50943"/>
    </source>
</evidence>
<protein>
    <submittedName>
        <fullName evidence="2">Helix-turn-helix transcriptional regulator</fullName>
    </submittedName>
</protein>
<dbReference type="SUPFAM" id="SSF47413">
    <property type="entry name" value="lambda repressor-like DNA-binding domains"/>
    <property type="match status" value="1"/>
</dbReference>
<name>A0A974SGB2_9BACL</name>
<evidence type="ECO:0000313" key="2">
    <source>
        <dbReference type="EMBL" id="QQZ64166.1"/>
    </source>
</evidence>
<dbReference type="SMART" id="SM00530">
    <property type="entry name" value="HTH_XRE"/>
    <property type="match status" value="1"/>
</dbReference>
<proteinExistence type="predicted"/>
<accession>A0A974SGB2</accession>
<dbReference type="Gene3D" id="1.10.260.40">
    <property type="entry name" value="lambda repressor-like DNA-binding domains"/>
    <property type="match status" value="1"/>
</dbReference>
<evidence type="ECO:0000313" key="3">
    <source>
        <dbReference type="Proteomes" id="UP000595841"/>
    </source>
</evidence>
<keyword evidence="3" id="KW-1185">Reference proteome</keyword>
<dbReference type="InterPro" id="IPR001387">
    <property type="entry name" value="Cro/C1-type_HTH"/>
</dbReference>
<dbReference type="AlphaFoldDB" id="A0A974SGB2"/>
<gene>
    <name evidence="2" type="ORF">JI735_14530</name>
</gene>
<dbReference type="EMBL" id="CP068595">
    <property type="protein sequence ID" value="QQZ64166.1"/>
    <property type="molecule type" value="Genomic_DNA"/>
</dbReference>
<dbReference type="InterPro" id="IPR010982">
    <property type="entry name" value="Lambda_DNA-bd_dom_sf"/>
</dbReference>
<dbReference type="Pfam" id="PF01381">
    <property type="entry name" value="HTH_3"/>
    <property type="match status" value="1"/>
</dbReference>
<dbReference type="CDD" id="cd00093">
    <property type="entry name" value="HTH_XRE"/>
    <property type="match status" value="1"/>
</dbReference>
<dbReference type="Proteomes" id="UP000595841">
    <property type="component" value="Chromosome"/>
</dbReference>
<sequence>MFFSLIFEKRLGRHQEVRSRRQNFAGRIGWNARQRRNDEVKTWRAKKQEIHEKLGSERSEVLEITAQLINLIHKRRLELGLTQEQLAARIIERGGNLRQEHIARIETGAVVPRIDTLVTIARALDLDLFNLKGTEEAASRTYA</sequence>